<feature type="disulfide bond" evidence="7">
    <location>
        <begin position="462"/>
        <end position="482"/>
    </location>
</feature>
<evidence type="ECO:0000256" key="2">
    <source>
        <dbReference type="ARBA" id="ARBA00022692"/>
    </source>
</evidence>
<gene>
    <name evidence="13" type="primary">tMDC IVa</name>
</gene>
<dbReference type="Pfam" id="PF01421">
    <property type="entry name" value="Reprolysin"/>
    <property type="match status" value="1"/>
</dbReference>
<dbReference type="InterPro" id="IPR036436">
    <property type="entry name" value="Disintegrin_dom_sf"/>
</dbReference>
<evidence type="ECO:0000256" key="6">
    <source>
        <dbReference type="ARBA" id="ARBA00023180"/>
    </source>
</evidence>
<evidence type="ECO:0000256" key="5">
    <source>
        <dbReference type="ARBA" id="ARBA00023157"/>
    </source>
</evidence>
<dbReference type="AlphaFoldDB" id="Q28484"/>
<dbReference type="Gene3D" id="4.10.70.10">
    <property type="entry name" value="Disintegrin domain"/>
    <property type="match status" value="1"/>
</dbReference>
<evidence type="ECO:0000256" key="9">
    <source>
        <dbReference type="SAM" id="Phobius"/>
    </source>
</evidence>
<reference evidence="13" key="1">
    <citation type="journal article" date="1995" name="Biochem. J.">
        <title>Analysis of transcripts encoding novel members of the mammalian metalloprotease-like, disintegrin-like, cysteine-rich (MDC) protein family and their expression in reproductive and non-reproductive monkey tissues.</title>
        <authorList>
            <person name="Perry A.C."/>
            <person name="Jones R."/>
            <person name="Hall L."/>
        </authorList>
    </citation>
    <scope>NUCLEOTIDE SEQUENCE</scope>
    <source>
        <tissue evidence="13">Testis</tissue>
    </source>
</reference>
<feature type="chain" id="PRO_5004204269" evidence="10">
    <location>
        <begin position="29"/>
        <end position="732"/>
    </location>
</feature>
<reference evidence="13" key="2">
    <citation type="journal article" date="1998" name="Mol. Hum. Reprod.">
        <title>Macaque MDC family of proteins: sequence analysis, tissue distribution and processing in the male reproductive tract.</title>
        <authorList>
            <person name="Frayne J."/>
            <person name="Jury J.A."/>
            <person name="Barker H.L."/>
            <person name="Perry A.C.F."/>
            <person name="Jones R."/>
            <person name="Hall L."/>
        </authorList>
    </citation>
    <scope>NUCLEOTIDE SEQUENCE</scope>
    <source>
        <tissue evidence="13">Testis</tissue>
    </source>
</reference>
<dbReference type="SUPFAM" id="SSF57552">
    <property type="entry name" value="Blood coagulation inhibitor (disintegrin)"/>
    <property type="match status" value="1"/>
</dbReference>
<dbReference type="MEROPS" id="M12.964"/>
<dbReference type="InterPro" id="IPR002870">
    <property type="entry name" value="Peptidase_M12B_N"/>
</dbReference>
<keyword evidence="10" id="KW-0732">Signal</keyword>
<dbReference type="GO" id="GO:0007229">
    <property type="term" value="P:integrin-mediated signaling pathway"/>
    <property type="evidence" value="ECO:0007669"/>
    <property type="project" value="UniProtKB-KW"/>
</dbReference>
<evidence type="ECO:0000256" key="3">
    <source>
        <dbReference type="ARBA" id="ARBA00022989"/>
    </source>
</evidence>
<dbReference type="GO" id="GO:0008584">
    <property type="term" value="P:male gonad development"/>
    <property type="evidence" value="ECO:0007669"/>
    <property type="project" value="TreeGrafter"/>
</dbReference>
<evidence type="ECO:0000256" key="8">
    <source>
        <dbReference type="PROSITE-ProRule" id="PRU00276"/>
    </source>
</evidence>
<keyword evidence="2 9" id="KW-0812">Transmembrane</keyword>
<evidence type="ECO:0000256" key="7">
    <source>
        <dbReference type="PROSITE-ProRule" id="PRU00068"/>
    </source>
</evidence>
<dbReference type="InterPro" id="IPR018358">
    <property type="entry name" value="Disintegrin_CS"/>
</dbReference>
<evidence type="ECO:0000259" key="12">
    <source>
        <dbReference type="PROSITE" id="PS50215"/>
    </source>
</evidence>
<dbReference type="PROSITE" id="PS01186">
    <property type="entry name" value="EGF_2"/>
    <property type="match status" value="1"/>
</dbReference>
<proteinExistence type="evidence at transcript level"/>
<feature type="domain" description="Peptidase M12B" evidence="12">
    <location>
        <begin position="205"/>
        <end position="381"/>
    </location>
</feature>
<dbReference type="SMART" id="SM00608">
    <property type="entry name" value="ACR"/>
    <property type="match status" value="1"/>
</dbReference>
<keyword evidence="13" id="KW-0645">Protease</keyword>
<dbReference type="GO" id="GO:0009897">
    <property type="term" value="C:external side of plasma membrane"/>
    <property type="evidence" value="ECO:0007669"/>
    <property type="project" value="TreeGrafter"/>
</dbReference>
<dbReference type="SMART" id="SM00050">
    <property type="entry name" value="DISIN"/>
    <property type="match status" value="1"/>
</dbReference>
<keyword evidence="4 9" id="KW-0472">Membrane</keyword>
<comment type="subcellular location">
    <subcellularLocation>
        <location evidence="1">Membrane</location>
        <topology evidence="1">Single-pass type I membrane protein</topology>
    </subcellularLocation>
</comment>
<organism evidence="13">
    <name type="scientific">Macaca fascicularis</name>
    <name type="common">Crab-eating macaque</name>
    <name type="synonym">Cynomolgus monkey</name>
    <dbReference type="NCBI Taxonomy" id="9541"/>
    <lineage>
        <taxon>Eukaryota</taxon>
        <taxon>Metazoa</taxon>
        <taxon>Chordata</taxon>
        <taxon>Craniata</taxon>
        <taxon>Vertebrata</taxon>
        <taxon>Euteleostomi</taxon>
        <taxon>Mammalia</taxon>
        <taxon>Eutheria</taxon>
        <taxon>Euarchontoglires</taxon>
        <taxon>Primates</taxon>
        <taxon>Haplorrhini</taxon>
        <taxon>Catarrhini</taxon>
        <taxon>Cercopithecidae</taxon>
        <taxon>Cercopithecinae</taxon>
        <taxon>Macaca</taxon>
    </lineage>
</organism>
<dbReference type="CDD" id="cd04269">
    <property type="entry name" value="ZnMc_adamalysin_II_like"/>
    <property type="match status" value="1"/>
</dbReference>
<evidence type="ECO:0000256" key="1">
    <source>
        <dbReference type="ARBA" id="ARBA00004479"/>
    </source>
</evidence>
<evidence type="ECO:0000256" key="4">
    <source>
        <dbReference type="ARBA" id="ARBA00023136"/>
    </source>
</evidence>
<keyword evidence="5 7" id="KW-1015">Disulfide bond</keyword>
<dbReference type="InterPro" id="IPR001762">
    <property type="entry name" value="Disintegrin_dom"/>
</dbReference>
<dbReference type="Pfam" id="PF01562">
    <property type="entry name" value="Pep_M12B_propep"/>
    <property type="match status" value="1"/>
</dbReference>
<dbReference type="Pfam" id="PF00200">
    <property type="entry name" value="Disintegrin"/>
    <property type="match status" value="1"/>
</dbReference>
<dbReference type="InterPro" id="IPR034027">
    <property type="entry name" value="Reprolysin_adamalysin"/>
</dbReference>
<dbReference type="PROSITE" id="PS50214">
    <property type="entry name" value="DISINTEGRIN_2"/>
    <property type="match status" value="1"/>
</dbReference>
<evidence type="ECO:0000313" key="13">
    <source>
        <dbReference type="EMBL" id="CAA60663.1"/>
    </source>
</evidence>
<dbReference type="GO" id="GO:0006508">
    <property type="term" value="P:proteolysis"/>
    <property type="evidence" value="ECO:0007669"/>
    <property type="project" value="UniProtKB-KW"/>
</dbReference>
<dbReference type="EMBL" id="X87205">
    <property type="protein sequence ID" value="CAA60663.1"/>
    <property type="molecule type" value="mRNA"/>
</dbReference>
<accession>Q28484</accession>
<protein>
    <submittedName>
        <fullName evidence="13">Testicular Metalloprotease-like, Disintegrin-like, Cysteine-rich protein IVa</fullName>
    </submittedName>
</protein>
<dbReference type="PROSITE" id="PS50215">
    <property type="entry name" value="ADAM_MEPRO"/>
    <property type="match status" value="1"/>
</dbReference>
<dbReference type="FunFam" id="4.10.70.10:FF:000001">
    <property type="entry name" value="Disintegrin and metalloproteinase domain-containing protein 22"/>
    <property type="match status" value="1"/>
</dbReference>
<feature type="transmembrane region" description="Helical" evidence="9">
    <location>
        <begin position="689"/>
        <end position="709"/>
    </location>
</feature>
<keyword evidence="13" id="KW-0378">Hydrolase</keyword>
<dbReference type="PANTHER" id="PTHR11905:SF140">
    <property type="entry name" value="A DISINTEGRIN AND METALLOPEPTIDASE DOMAIN 6-RELATED"/>
    <property type="match status" value="1"/>
</dbReference>
<dbReference type="InterPro" id="IPR006586">
    <property type="entry name" value="ADAM_Cys-rich"/>
</dbReference>
<keyword evidence="13" id="KW-0482">Metalloprotease</keyword>
<feature type="domain" description="Disintegrin" evidence="11">
    <location>
        <begin position="404"/>
        <end position="490"/>
    </location>
</feature>
<sequence length="732" mass="82635">MRSAEAPVTLRAPVLLLGLWALLAPVWCSQGRPLWHYASSEVVIPRKETHHGKGVQFPGWLSYSLRFGGQRHVVHMRRKHLLWPRHLLMTTQDDQGALQVDDPYIPPDCYYLGYLEEVPLSMVTVDTCYGGLRGIMKLDDLAYEIKPLQDSRRFEHVVSQIVAEPNATGPTFRDGDNEETDPLFSEANDSMNPRISTLLYSSHRGNIKGHVQCSNTYYRIYGNITTCYIAVVQMFSVIDSIVQNIDLRYYIYLLTIYNVRDPAPVNQYGANSAMFTYFKRTFFDTFRVHSSTLLIKEAPHESNYEPQRYSFCTHLGLLHIGTLGRHYLLVAVITTQTLMRSMGVEYDDNYCTCQRRAFCIMQRYPGITDAFSNCSYGHTQNCFVNSSQCVFEALAPVHNESITMVRCGNLIVEGREECDCGSFKQCYASRCCRSDCRLTPGSICHLGDCCTNCSFSAQGTLCRPIQNICDLPEYCHGTTLTCPPDLYLQDGTPCTEEGYCYHGNCTDRNVLCKAIFGVSAKDAPGDCYDINLESHRFGHCTREQSALSYQACVGIDKFCGRLQCTNVTHLPRLQEHVSFHHSIRRGFQCFGLDEHRATDTTDVGRVIDGTPCSRGMACNNTQCNVAITSLNYDCYPQKCSYKGVCNNRRNCHCHIGWDPPRCLRRGIGGSVDSGPPPRRTRSVKQSHQAVLYLRVVFGRIYTFIIALLFGMATNVRTIRTTAVKEVTATDPE</sequence>
<dbReference type="SUPFAM" id="SSF55486">
    <property type="entry name" value="Metalloproteases ('zincins'), catalytic domain"/>
    <property type="match status" value="1"/>
</dbReference>
<name>Q28484_MACFA</name>
<dbReference type="GO" id="GO:0004222">
    <property type="term" value="F:metalloendopeptidase activity"/>
    <property type="evidence" value="ECO:0007669"/>
    <property type="project" value="InterPro"/>
</dbReference>
<dbReference type="GO" id="GO:1990913">
    <property type="term" value="C:sperm head plasma membrane"/>
    <property type="evidence" value="ECO:0007669"/>
    <property type="project" value="TreeGrafter"/>
</dbReference>
<evidence type="ECO:0000256" key="10">
    <source>
        <dbReference type="SAM" id="SignalP"/>
    </source>
</evidence>
<dbReference type="Pfam" id="PF08516">
    <property type="entry name" value="ADAM_CR"/>
    <property type="match status" value="1"/>
</dbReference>
<keyword evidence="6" id="KW-0325">Glycoprotein</keyword>
<dbReference type="PROSITE" id="PS00427">
    <property type="entry name" value="DISINTEGRIN_1"/>
    <property type="match status" value="1"/>
</dbReference>
<dbReference type="InterPro" id="IPR001590">
    <property type="entry name" value="Peptidase_M12B"/>
</dbReference>
<keyword evidence="13" id="KW-0401">Integrin</keyword>
<dbReference type="PANTHER" id="PTHR11905">
    <property type="entry name" value="ADAM A DISINTEGRIN AND METALLOPROTEASE DOMAIN"/>
    <property type="match status" value="1"/>
</dbReference>
<evidence type="ECO:0000259" key="11">
    <source>
        <dbReference type="PROSITE" id="PS50214"/>
    </source>
</evidence>
<dbReference type="InterPro" id="IPR000742">
    <property type="entry name" value="EGF"/>
</dbReference>
<dbReference type="PIR" id="I52361">
    <property type="entry name" value="I52361"/>
</dbReference>
<keyword evidence="3 9" id="KW-1133">Transmembrane helix</keyword>
<feature type="signal peptide" evidence="10">
    <location>
        <begin position="1"/>
        <end position="28"/>
    </location>
</feature>
<comment type="caution">
    <text evidence="8">Lacks conserved residue(s) required for the propagation of feature annotation.</text>
</comment>